<evidence type="ECO:0000256" key="1">
    <source>
        <dbReference type="ARBA" id="ARBA00003502"/>
    </source>
</evidence>
<dbReference type="NCBIfam" id="NF008352">
    <property type="entry name" value="PRK11139.1"/>
    <property type="match status" value="1"/>
</dbReference>
<evidence type="ECO:0000259" key="6">
    <source>
        <dbReference type="PROSITE" id="PS50931"/>
    </source>
</evidence>
<dbReference type="Gene3D" id="3.40.190.10">
    <property type="entry name" value="Periplasmic binding protein-like II"/>
    <property type="match status" value="2"/>
</dbReference>
<dbReference type="PANTHER" id="PTHR30537">
    <property type="entry name" value="HTH-TYPE TRANSCRIPTIONAL REGULATOR"/>
    <property type="match status" value="1"/>
</dbReference>
<dbReference type="PANTHER" id="PTHR30537:SF26">
    <property type="entry name" value="GLYCINE CLEAVAGE SYSTEM TRANSCRIPTIONAL ACTIVATOR"/>
    <property type="match status" value="1"/>
</dbReference>
<name>A0A4U6SC17_BRAEL</name>
<dbReference type="InterPro" id="IPR000847">
    <property type="entry name" value="LysR_HTH_N"/>
</dbReference>
<comment type="similarity">
    <text evidence="2">Belongs to the LysR transcriptional regulatory family.</text>
</comment>
<proteinExistence type="inferred from homology"/>
<keyword evidence="5" id="KW-0804">Transcription</keyword>
<dbReference type="Proteomes" id="UP000305095">
    <property type="component" value="Unassembled WGS sequence"/>
</dbReference>
<sequence length="301" mass="32276">MMESRLPPLNALKAFEAAARHLSVKLAAEELCVTPGAVSQMLKTLEAHLGVKLFERVPRGIYLTDAGRDYLPSIRNAFRQIADASRRVAASVDVGTLTVSVTPFFASAWLVPRMASFQGAHPEIDLQVVTSNTVVDFSRSGVDVAVRHGLGRYPGLRSDRVVTVEMVAVASPSLVARLGRPASPGALASWPQVHDADRKGWSLWFQANGIAEVRTPRGPSFDDSGLLLKAVLTGQGAGLLPAAMVANEIASGELIQLLETAHLEEFAYYLVCPDNSQSLPKIAAFREWILGPVAQSADAGR</sequence>
<dbReference type="GO" id="GO:0043565">
    <property type="term" value="F:sequence-specific DNA binding"/>
    <property type="evidence" value="ECO:0007669"/>
    <property type="project" value="TreeGrafter"/>
</dbReference>
<gene>
    <name evidence="7" type="primary">gcvA</name>
    <name evidence="7" type="ORF">FDV58_07650</name>
</gene>
<evidence type="ECO:0000256" key="3">
    <source>
        <dbReference type="ARBA" id="ARBA00023015"/>
    </source>
</evidence>
<dbReference type="SUPFAM" id="SSF46785">
    <property type="entry name" value="Winged helix' DNA-binding domain"/>
    <property type="match status" value="1"/>
</dbReference>
<comment type="function">
    <text evidence="1">NodD regulates the expression of the nodABCFE genes which encode other nodulation proteins. NodD is also a negative regulator of its own expression. Binds flavonoids as inducers.</text>
</comment>
<dbReference type="InterPro" id="IPR005119">
    <property type="entry name" value="LysR_subst-bd"/>
</dbReference>
<evidence type="ECO:0000313" key="8">
    <source>
        <dbReference type="Proteomes" id="UP000305095"/>
    </source>
</evidence>
<dbReference type="FunFam" id="1.10.10.10:FF:000038">
    <property type="entry name" value="Glycine cleavage system transcriptional activator"/>
    <property type="match status" value="1"/>
</dbReference>
<keyword evidence="3" id="KW-0805">Transcription regulation</keyword>
<dbReference type="Gene3D" id="1.10.10.10">
    <property type="entry name" value="Winged helix-like DNA-binding domain superfamily/Winged helix DNA-binding domain"/>
    <property type="match status" value="1"/>
</dbReference>
<feature type="domain" description="HTH lysR-type" evidence="6">
    <location>
        <begin position="7"/>
        <end position="64"/>
    </location>
</feature>
<dbReference type="AlphaFoldDB" id="A0A4U6SC17"/>
<dbReference type="CDD" id="cd08432">
    <property type="entry name" value="PBP2_GcdR_TrpI_HvrB_AmpR_like"/>
    <property type="match status" value="1"/>
</dbReference>
<dbReference type="Pfam" id="PF00126">
    <property type="entry name" value="HTH_1"/>
    <property type="match status" value="1"/>
</dbReference>
<accession>A0A4U6SC17</accession>
<dbReference type="InterPro" id="IPR058163">
    <property type="entry name" value="LysR-type_TF_proteobact-type"/>
</dbReference>
<comment type="caution">
    <text evidence="7">The sequence shown here is derived from an EMBL/GenBank/DDBJ whole genome shotgun (WGS) entry which is preliminary data.</text>
</comment>
<evidence type="ECO:0000256" key="4">
    <source>
        <dbReference type="ARBA" id="ARBA00023125"/>
    </source>
</evidence>
<reference evidence="7 8" key="1">
    <citation type="submission" date="2019-05" db="EMBL/GenBank/DDBJ databases">
        <title>Draft Genome of Bradyrhizobium elkanii strain SEMIA 938, Used in Commercial Inoculants for Lupinus spp. in Brazil.</title>
        <authorList>
            <person name="Hungria M."/>
            <person name="Delamuta J.R.M."/>
            <person name="Ribeiro R.A."/>
            <person name="Nogueira M.A."/>
        </authorList>
    </citation>
    <scope>NUCLEOTIDE SEQUENCE [LARGE SCALE GENOMIC DNA]</scope>
    <source>
        <strain evidence="7 8">Semia 938</strain>
    </source>
</reference>
<evidence type="ECO:0000313" key="7">
    <source>
        <dbReference type="EMBL" id="TKV82356.1"/>
    </source>
</evidence>
<dbReference type="PROSITE" id="PS50931">
    <property type="entry name" value="HTH_LYSR"/>
    <property type="match status" value="1"/>
</dbReference>
<evidence type="ECO:0000256" key="5">
    <source>
        <dbReference type="ARBA" id="ARBA00023163"/>
    </source>
</evidence>
<dbReference type="SUPFAM" id="SSF53850">
    <property type="entry name" value="Periplasmic binding protein-like II"/>
    <property type="match status" value="1"/>
</dbReference>
<dbReference type="Pfam" id="PF03466">
    <property type="entry name" value="LysR_substrate"/>
    <property type="match status" value="1"/>
</dbReference>
<dbReference type="InterPro" id="IPR036390">
    <property type="entry name" value="WH_DNA-bd_sf"/>
</dbReference>
<dbReference type="GO" id="GO:0003700">
    <property type="term" value="F:DNA-binding transcription factor activity"/>
    <property type="evidence" value="ECO:0007669"/>
    <property type="project" value="InterPro"/>
</dbReference>
<keyword evidence="4" id="KW-0238">DNA-binding</keyword>
<dbReference type="InterPro" id="IPR036388">
    <property type="entry name" value="WH-like_DNA-bd_sf"/>
</dbReference>
<evidence type="ECO:0000256" key="2">
    <source>
        <dbReference type="ARBA" id="ARBA00009437"/>
    </source>
</evidence>
<protein>
    <submittedName>
        <fullName evidence="7">Transcriptional regulator GcvA</fullName>
    </submittedName>
</protein>
<dbReference type="GO" id="GO:0006351">
    <property type="term" value="P:DNA-templated transcription"/>
    <property type="evidence" value="ECO:0007669"/>
    <property type="project" value="TreeGrafter"/>
</dbReference>
<organism evidence="7 8">
    <name type="scientific">Bradyrhizobium elkanii</name>
    <dbReference type="NCBI Taxonomy" id="29448"/>
    <lineage>
        <taxon>Bacteria</taxon>
        <taxon>Pseudomonadati</taxon>
        <taxon>Pseudomonadota</taxon>
        <taxon>Alphaproteobacteria</taxon>
        <taxon>Hyphomicrobiales</taxon>
        <taxon>Nitrobacteraceae</taxon>
        <taxon>Bradyrhizobium</taxon>
    </lineage>
</organism>
<dbReference type="EMBL" id="SZZP01000004">
    <property type="protein sequence ID" value="TKV82356.1"/>
    <property type="molecule type" value="Genomic_DNA"/>
</dbReference>